<dbReference type="Pfam" id="PF03865">
    <property type="entry name" value="ShlB"/>
    <property type="match status" value="1"/>
</dbReference>
<evidence type="ECO:0000256" key="4">
    <source>
        <dbReference type="SAM" id="SignalP"/>
    </source>
</evidence>
<keyword evidence="8" id="KW-1185">Reference proteome</keyword>
<dbReference type="Gene3D" id="3.10.20.310">
    <property type="entry name" value="membrane protein fhac"/>
    <property type="match status" value="1"/>
</dbReference>
<accession>A0ABX1E6L9</accession>
<dbReference type="InterPro" id="IPR013686">
    <property type="entry name" value="Polypept-transport_assoc_ShlB"/>
</dbReference>
<keyword evidence="2" id="KW-0812">Transmembrane</keyword>
<reference evidence="7 8" key="1">
    <citation type="submission" date="2020-03" db="EMBL/GenBank/DDBJ databases">
        <title>Roseomonas selenitidurans sp. nov. isolated from urban soil.</title>
        <authorList>
            <person name="Liu H."/>
        </authorList>
    </citation>
    <scope>NUCLEOTIDE SEQUENCE [LARGE SCALE GENOMIC DNA]</scope>
    <source>
        <strain evidence="7 8">BU-1</strain>
    </source>
</reference>
<dbReference type="PANTHER" id="PTHR34597">
    <property type="entry name" value="SLR1661 PROTEIN"/>
    <property type="match status" value="1"/>
</dbReference>
<dbReference type="InterPro" id="IPR005565">
    <property type="entry name" value="Hemolysn_activator_HlyB_C"/>
</dbReference>
<dbReference type="InterPro" id="IPR051544">
    <property type="entry name" value="TPS_OM_transporter"/>
</dbReference>
<evidence type="ECO:0000259" key="6">
    <source>
        <dbReference type="Pfam" id="PF08479"/>
    </source>
</evidence>
<name>A0ABX1E6L9_9PROT</name>
<gene>
    <name evidence="7" type="ORF">HEQ75_18375</name>
</gene>
<keyword evidence="1" id="KW-1134">Transmembrane beta strand</keyword>
<proteinExistence type="predicted"/>
<evidence type="ECO:0000256" key="1">
    <source>
        <dbReference type="ARBA" id="ARBA00022452"/>
    </source>
</evidence>
<evidence type="ECO:0000256" key="2">
    <source>
        <dbReference type="ARBA" id="ARBA00022692"/>
    </source>
</evidence>
<keyword evidence="4" id="KW-0732">Signal</keyword>
<organism evidence="7 8">
    <name type="scientific">Falsiroseomonas selenitidurans</name>
    <dbReference type="NCBI Taxonomy" id="2716335"/>
    <lineage>
        <taxon>Bacteria</taxon>
        <taxon>Pseudomonadati</taxon>
        <taxon>Pseudomonadota</taxon>
        <taxon>Alphaproteobacteria</taxon>
        <taxon>Acetobacterales</taxon>
        <taxon>Roseomonadaceae</taxon>
        <taxon>Falsiroseomonas</taxon>
    </lineage>
</organism>
<feature type="domain" description="Polypeptide-transport-associated ShlB-type" evidence="6">
    <location>
        <begin position="66"/>
        <end position="141"/>
    </location>
</feature>
<evidence type="ECO:0000313" key="7">
    <source>
        <dbReference type="EMBL" id="NKC32837.1"/>
    </source>
</evidence>
<dbReference type="EMBL" id="JAAVNE010000033">
    <property type="protein sequence ID" value="NKC32837.1"/>
    <property type="molecule type" value="Genomic_DNA"/>
</dbReference>
<feature type="domain" description="Haemolysin activator HlyB C-terminal" evidence="5">
    <location>
        <begin position="374"/>
        <end position="535"/>
    </location>
</feature>
<dbReference type="RefSeq" id="WP_168033376.1">
    <property type="nucleotide sequence ID" value="NZ_JAAVNE010000033.1"/>
</dbReference>
<feature type="signal peptide" evidence="4">
    <location>
        <begin position="1"/>
        <end position="20"/>
    </location>
</feature>
<evidence type="ECO:0000313" key="8">
    <source>
        <dbReference type="Proteomes" id="UP000787635"/>
    </source>
</evidence>
<dbReference type="Pfam" id="PF08479">
    <property type="entry name" value="POTRA_2"/>
    <property type="match status" value="1"/>
</dbReference>
<comment type="caution">
    <text evidence="7">The sequence shown here is derived from an EMBL/GenBank/DDBJ whole genome shotgun (WGS) entry which is preliminary data.</text>
</comment>
<feature type="chain" id="PRO_5046521752" evidence="4">
    <location>
        <begin position="21"/>
        <end position="580"/>
    </location>
</feature>
<dbReference type="PANTHER" id="PTHR34597:SF6">
    <property type="entry name" value="BLR6126 PROTEIN"/>
    <property type="match status" value="1"/>
</dbReference>
<keyword evidence="3" id="KW-0998">Cell outer membrane</keyword>
<dbReference type="Gene3D" id="2.40.160.50">
    <property type="entry name" value="membrane protein fhac: a member of the omp85/tpsb transporter family"/>
    <property type="match status" value="1"/>
</dbReference>
<evidence type="ECO:0000259" key="5">
    <source>
        <dbReference type="Pfam" id="PF03865"/>
    </source>
</evidence>
<keyword evidence="1" id="KW-0472">Membrane</keyword>
<evidence type="ECO:0000256" key="3">
    <source>
        <dbReference type="ARBA" id="ARBA00023237"/>
    </source>
</evidence>
<dbReference type="Proteomes" id="UP000787635">
    <property type="component" value="Unassembled WGS sequence"/>
</dbReference>
<sequence>MLRPRLFALLLPVLAMPALAQVPAPPPLSPGQIERVAPTPPPALAPSLRPALPQPAEGPGAALRVRITGLRITGNEALPEAPLRALLAPLVGQEVPLAAIEDARIAAISAYGQAGYPFVTASAGLVPEAGGSVLVLSVIEGRIESVKLDGDIGPAGTQVLRFLAPLAGSGPVRTAALERALLLAGDVPGVIVRSVVRPLEGGSSGALELVARVSRRAVSGYLSVDNRGYRLTGPLQGLLAVGANSFTSMGERVEALLFQSQDYEQTLGQVSAEAFLGGSGLRMRLYAGYGVTRPGSFLAQLGYDGTALLAGVGASYPIIRTRPLNLYTALQFDMLDSEVEVGTPGRRQSLDQSRVLRFGFEGQSLDSLLAFAPEAAVTTANLRVHQGTDWLGASDSAATPGRVGSDFGFTKWTAELSRSQPVAMLAEGLMFSVYGLVGGQRSDDVLPLSEKFLFGGNRLGRGFYAGQVTGDTAFGASGELRLDVRPAPFRIPGLGEGDATVQPSAQFYLFRDFGQTFENLTTDPDRTVESWGGGVRLFLAEGIQLDIEAVQRLTRQVDAAGSSVKPLSETAGFFRLLTRF</sequence>
<protein>
    <submittedName>
        <fullName evidence="7">ShlB/FhaC/HecB family hemolysin secretion/activation protein</fullName>
    </submittedName>
</protein>